<dbReference type="EMBL" id="JAPXIC010000002">
    <property type="protein sequence ID" value="MCZ4717739.1"/>
    <property type="molecule type" value="Genomic_DNA"/>
</dbReference>
<evidence type="ECO:0000313" key="1">
    <source>
        <dbReference type="EMBL" id="MCZ4717739.1"/>
    </source>
</evidence>
<dbReference type="Proteomes" id="UP001071279">
    <property type="component" value="Unassembled WGS sequence"/>
</dbReference>
<name>A0AAP3HAZ3_LEGPN</name>
<organism evidence="1 2">
    <name type="scientific">Legionella pneumophila</name>
    <dbReference type="NCBI Taxonomy" id="446"/>
    <lineage>
        <taxon>Bacteria</taxon>
        <taxon>Pseudomonadati</taxon>
        <taxon>Pseudomonadota</taxon>
        <taxon>Gammaproteobacteria</taxon>
        <taxon>Legionellales</taxon>
        <taxon>Legionellaceae</taxon>
        <taxon>Legionella</taxon>
    </lineage>
</organism>
<reference evidence="1" key="1">
    <citation type="submission" date="2022-12" db="EMBL/GenBank/DDBJ databases">
        <title>Comparative genomics of Legionella pneumophila isolates from the West Bank and Germany support molecular epidemiology of Legionnaires disease.</title>
        <authorList>
            <person name="Zayed A.R."/>
            <person name="Bitar D.M."/>
            <person name="Steinert M."/>
            <person name="Lueck C."/>
            <person name="Brettar I."/>
            <person name="Hoefle M.G."/>
            <person name="Bunk B."/>
        </authorList>
    </citation>
    <scope>NUCLEOTIDE SEQUENCE</scope>
    <source>
        <strain evidence="1">H23</strain>
    </source>
</reference>
<protein>
    <submittedName>
        <fullName evidence="1">Uncharacterized protein</fullName>
    </submittedName>
</protein>
<proteinExistence type="predicted"/>
<gene>
    <name evidence="1" type="ORF">O6C86_00730</name>
</gene>
<accession>A0AAP3HAZ3</accession>
<evidence type="ECO:0000313" key="2">
    <source>
        <dbReference type="Proteomes" id="UP001071279"/>
    </source>
</evidence>
<comment type="caution">
    <text evidence="1">The sequence shown here is derived from an EMBL/GenBank/DDBJ whole genome shotgun (WGS) entry which is preliminary data.</text>
</comment>
<sequence length="41" mass="4733">MHLNRLEANIDDGRIASKEVLAKEENSEGPFLWVSNQWSFT</sequence>
<dbReference type="RefSeq" id="WP_013101892.1">
    <property type="nucleotide sequence ID" value="NZ_BBUK01000088.1"/>
</dbReference>
<dbReference type="AlphaFoldDB" id="A0AAP3HAZ3"/>